<sequence length="504" mass="52917">MAFKSASRIRSGPGAVSLPSPLRGSQDSRRTIMSSSLSFLFTFMFLACAVTPAAAQTNKIFQWQFSQSLSQSLPSCRALPIEVSPFTSGNKTLGVPPYYMMSFPINNMGTPHPTLIGTGQTGLSWTVDQPIGAEMLLYVVDSTGSSGGVPPQTFTVVAGTHRQCGTPPYNVTLAAIDSPVVTNVTMGPDDDVFTFIDRANPDTILIAGISDLTGQWATGTASVKTTGSNDVSCTGLVSSSNTKAVIAQEEAQAASSTKARKQSAVIAGVVVTIVVLLLLGGAGVYLYLRRRRMMARSDKVTPRQFESGTANVNLAPSYSEANTHILSINSFINNDNTTEVKSPTVSTFSSPTNTSGPGTLAGFDRQRMIGSMRAQSDNASVSSAPSAAPPHGGLSVRNPSRSAASFTNFPTASVRRSAKSIEASMPSVVSEDSEFYDGATTSRPMQRSLSAGPAATLGRAVSPARSASVGDPVMQEEIIIQHQDGGAIVRELPPPYMGQPEDQP</sequence>
<feature type="region of interest" description="Disordered" evidence="1">
    <location>
        <begin position="438"/>
        <end position="469"/>
    </location>
</feature>
<protein>
    <submittedName>
        <fullName evidence="3">Uncharacterized protein</fullName>
    </submittedName>
</protein>
<gene>
    <name evidence="3" type="ORF">MCHLO_11253</name>
</gene>
<keyword evidence="4" id="KW-1185">Reference proteome</keyword>
<feature type="compositionally biased region" description="Polar residues" evidence="1">
    <location>
        <begin position="439"/>
        <end position="449"/>
    </location>
</feature>
<evidence type="ECO:0000256" key="2">
    <source>
        <dbReference type="SAM" id="Phobius"/>
    </source>
</evidence>
<dbReference type="Proteomes" id="UP000815677">
    <property type="component" value="Unassembled WGS sequence"/>
</dbReference>
<organism evidence="3 4">
    <name type="scientific">Mycena chlorophos</name>
    <name type="common">Agaric fungus</name>
    <name type="synonym">Agaricus chlorophos</name>
    <dbReference type="NCBI Taxonomy" id="658473"/>
    <lineage>
        <taxon>Eukaryota</taxon>
        <taxon>Fungi</taxon>
        <taxon>Dikarya</taxon>
        <taxon>Basidiomycota</taxon>
        <taxon>Agaricomycotina</taxon>
        <taxon>Agaricomycetes</taxon>
        <taxon>Agaricomycetidae</taxon>
        <taxon>Agaricales</taxon>
        <taxon>Marasmiineae</taxon>
        <taxon>Mycenaceae</taxon>
        <taxon>Mycena</taxon>
    </lineage>
</organism>
<feature type="region of interest" description="Disordered" evidence="1">
    <location>
        <begin position="1"/>
        <end position="28"/>
    </location>
</feature>
<evidence type="ECO:0000256" key="1">
    <source>
        <dbReference type="SAM" id="MobiDB-lite"/>
    </source>
</evidence>
<feature type="region of interest" description="Disordered" evidence="1">
    <location>
        <begin position="373"/>
        <end position="403"/>
    </location>
</feature>
<accession>A0ABQ0LTF3</accession>
<reference evidence="3" key="1">
    <citation type="submission" date="2014-09" db="EMBL/GenBank/DDBJ databases">
        <title>Genome sequence of the luminous mushroom Mycena chlorophos for searching fungal bioluminescence genes.</title>
        <authorList>
            <person name="Tanaka Y."/>
            <person name="Kasuga D."/>
            <person name="Oba Y."/>
            <person name="Hase S."/>
            <person name="Sato K."/>
            <person name="Oba Y."/>
            <person name="Sakakibara Y."/>
        </authorList>
    </citation>
    <scope>NUCLEOTIDE SEQUENCE</scope>
</reference>
<name>A0ABQ0LTF3_MYCCL</name>
<dbReference type="EMBL" id="DF848626">
    <property type="protein sequence ID" value="GAT54395.1"/>
    <property type="molecule type" value="Genomic_DNA"/>
</dbReference>
<evidence type="ECO:0000313" key="4">
    <source>
        <dbReference type="Proteomes" id="UP000815677"/>
    </source>
</evidence>
<keyword evidence="2" id="KW-1133">Transmembrane helix</keyword>
<feature type="compositionally biased region" description="Low complexity" evidence="1">
    <location>
        <begin position="379"/>
        <end position="390"/>
    </location>
</feature>
<keyword evidence="2" id="KW-0812">Transmembrane</keyword>
<evidence type="ECO:0000313" key="3">
    <source>
        <dbReference type="EMBL" id="GAT54395.1"/>
    </source>
</evidence>
<keyword evidence="2" id="KW-0472">Membrane</keyword>
<feature type="transmembrane region" description="Helical" evidence="2">
    <location>
        <begin position="264"/>
        <end position="288"/>
    </location>
</feature>
<dbReference type="Gene3D" id="1.20.5.510">
    <property type="entry name" value="Single helix bin"/>
    <property type="match status" value="1"/>
</dbReference>
<proteinExistence type="predicted"/>